<proteinExistence type="predicted"/>
<name>A0ABW2H8Z8_9MICO</name>
<gene>
    <name evidence="3" type="ORF">ACFQRL_01210</name>
</gene>
<organism evidence="3 4">
    <name type="scientific">Microbacterium fluvii</name>
    <dbReference type="NCBI Taxonomy" id="415215"/>
    <lineage>
        <taxon>Bacteria</taxon>
        <taxon>Bacillati</taxon>
        <taxon>Actinomycetota</taxon>
        <taxon>Actinomycetes</taxon>
        <taxon>Micrococcales</taxon>
        <taxon>Microbacteriaceae</taxon>
        <taxon>Microbacterium</taxon>
    </lineage>
</organism>
<dbReference type="Proteomes" id="UP001596507">
    <property type="component" value="Unassembled WGS sequence"/>
</dbReference>
<evidence type="ECO:0000313" key="4">
    <source>
        <dbReference type="Proteomes" id="UP001596507"/>
    </source>
</evidence>
<reference evidence="4" key="1">
    <citation type="journal article" date="2019" name="Int. J. Syst. Evol. Microbiol.">
        <title>The Global Catalogue of Microorganisms (GCM) 10K type strain sequencing project: providing services to taxonomists for standard genome sequencing and annotation.</title>
        <authorList>
            <consortium name="The Broad Institute Genomics Platform"/>
            <consortium name="The Broad Institute Genome Sequencing Center for Infectious Disease"/>
            <person name="Wu L."/>
            <person name="Ma J."/>
        </authorList>
    </citation>
    <scope>NUCLEOTIDE SEQUENCE [LARGE SCALE GENOMIC DNA]</scope>
    <source>
        <strain evidence="4">CGMCC 1.15772</strain>
    </source>
</reference>
<feature type="chain" id="PRO_5046635956" evidence="2">
    <location>
        <begin position="28"/>
        <end position="198"/>
    </location>
</feature>
<evidence type="ECO:0000256" key="1">
    <source>
        <dbReference type="SAM" id="Phobius"/>
    </source>
</evidence>
<dbReference type="EMBL" id="JBHTBE010000001">
    <property type="protein sequence ID" value="MFC7267570.1"/>
    <property type="molecule type" value="Genomic_DNA"/>
</dbReference>
<keyword evidence="1" id="KW-0812">Transmembrane</keyword>
<evidence type="ECO:0000313" key="3">
    <source>
        <dbReference type="EMBL" id="MFC7267570.1"/>
    </source>
</evidence>
<dbReference type="NCBIfam" id="TIGR01167">
    <property type="entry name" value="LPXTG_anchor"/>
    <property type="match status" value="1"/>
</dbReference>
<keyword evidence="1" id="KW-0472">Membrane</keyword>
<feature type="transmembrane region" description="Helical" evidence="1">
    <location>
        <begin position="164"/>
        <end position="185"/>
    </location>
</feature>
<evidence type="ECO:0000256" key="2">
    <source>
        <dbReference type="SAM" id="SignalP"/>
    </source>
</evidence>
<protein>
    <submittedName>
        <fullName evidence="3">LPXTG cell wall anchor domain-containing protein</fullName>
    </submittedName>
</protein>
<comment type="caution">
    <text evidence="3">The sequence shown here is derived from an EMBL/GenBank/DDBJ whole genome shotgun (WGS) entry which is preliminary data.</text>
</comment>
<feature type="signal peptide" evidence="2">
    <location>
        <begin position="1"/>
        <end position="27"/>
    </location>
</feature>
<keyword evidence="1" id="KW-1133">Transmembrane helix</keyword>
<keyword evidence="2" id="KW-0732">Signal</keyword>
<dbReference type="RefSeq" id="WP_262872504.1">
    <property type="nucleotide sequence ID" value="NZ_BAABKW010000018.1"/>
</dbReference>
<keyword evidence="4" id="KW-1185">Reference proteome</keyword>
<accession>A0ABW2H8Z8</accession>
<sequence length="198" mass="19534">MNKAISAVVAAAALTLVGAAAAPAAFAASDASVRTAETYPVAQAECTAEPQTIEIGSASTITCVWDDDSLDGTIVTFATDGPGIGTDSLASLVVASNTGIDTAERTIAGDTASIVFTGPAERVYPITITWGPDAASTAHVEIPISVVRATGDALPATGGSVPSAAIWLGVGALGLGAIAVSVGLGRREGARARVRSRG</sequence>